<dbReference type="OrthoDB" id="7161641at2"/>
<keyword evidence="4" id="KW-1185">Reference proteome</keyword>
<evidence type="ECO:0000256" key="1">
    <source>
        <dbReference type="SAM" id="MobiDB-lite"/>
    </source>
</evidence>
<feature type="transmembrane region" description="Helical" evidence="2">
    <location>
        <begin position="36"/>
        <end position="59"/>
    </location>
</feature>
<dbReference type="RefSeq" id="WP_132031493.1">
    <property type="nucleotide sequence ID" value="NZ_SMAI01000006.1"/>
</dbReference>
<dbReference type="EMBL" id="SMAI01000006">
    <property type="protein sequence ID" value="TCT04724.1"/>
    <property type="molecule type" value="Genomic_DNA"/>
</dbReference>
<evidence type="ECO:0000313" key="4">
    <source>
        <dbReference type="Proteomes" id="UP000294664"/>
    </source>
</evidence>
<dbReference type="AlphaFoldDB" id="A0A4R3LVX2"/>
<name>A0A4R3LVX2_9HYPH</name>
<keyword evidence="2" id="KW-0812">Transmembrane</keyword>
<proteinExistence type="predicted"/>
<keyword evidence="2" id="KW-1133">Transmembrane helix</keyword>
<gene>
    <name evidence="3" type="ORF">EDC64_106156</name>
</gene>
<comment type="caution">
    <text evidence="3">The sequence shown here is derived from an EMBL/GenBank/DDBJ whole genome shotgun (WGS) entry which is preliminary data.</text>
</comment>
<evidence type="ECO:0000313" key="3">
    <source>
        <dbReference type="EMBL" id="TCT04724.1"/>
    </source>
</evidence>
<keyword evidence="2" id="KW-0472">Membrane</keyword>
<evidence type="ECO:0000256" key="2">
    <source>
        <dbReference type="SAM" id="Phobius"/>
    </source>
</evidence>
<protein>
    <submittedName>
        <fullName evidence="3">Uncharacterized protein DUF3971</fullName>
    </submittedName>
</protein>
<feature type="region of interest" description="Disordered" evidence="1">
    <location>
        <begin position="168"/>
        <end position="198"/>
    </location>
</feature>
<organism evidence="3 4">
    <name type="scientific">Aquabacter spiritensis</name>
    <dbReference type="NCBI Taxonomy" id="933073"/>
    <lineage>
        <taxon>Bacteria</taxon>
        <taxon>Pseudomonadati</taxon>
        <taxon>Pseudomonadota</taxon>
        <taxon>Alphaproteobacteria</taxon>
        <taxon>Hyphomicrobiales</taxon>
        <taxon>Xanthobacteraceae</taxon>
        <taxon>Aquabacter</taxon>
    </lineage>
</organism>
<accession>A0A4R3LVX2</accession>
<reference evidence="3 4" key="1">
    <citation type="submission" date="2019-03" db="EMBL/GenBank/DDBJ databases">
        <title>Genomic Encyclopedia of Type Strains, Phase IV (KMG-IV): sequencing the most valuable type-strain genomes for metagenomic binning, comparative biology and taxonomic classification.</title>
        <authorList>
            <person name="Goeker M."/>
        </authorList>
    </citation>
    <scope>NUCLEOTIDE SEQUENCE [LARGE SCALE GENOMIC DNA]</scope>
    <source>
        <strain evidence="3 4">DSM 9035</strain>
    </source>
</reference>
<dbReference type="Proteomes" id="UP000294664">
    <property type="component" value="Unassembled WGS sequence"/>
</dbReference>
<sequence length="1160" mass="121642">MRDETAELKPGQRHVRRGRLRGLAGALVPRGRLARVLVWVLVSIVALAGAAAVSLYGLISAGILTANLATPYIERAIEERLGGKYDVIIGSTSVETMSHGATAVIVHDIRVLGPADELIAAAPSAEVELDGSLLTLSPKARRIDLIGAEMTVKIAASGVIAVATGKGAKPLTSSAPPPADTLPPTTEPGGAAQGVPAGSDPLVQRALATWLNDLDRGAFDGGAIQDIGLRDGTLKVENESSGRSVTFQNITIGLSRPAQGGAVVSFASEGPSSTARLIVSIGPLRDRERTVDLALKDVATQDLVAAFSQDWRRFYTDMPLNASLRGRLSFDGRVLAAKADVNFGAGQIGNGEDVLERFVLDYMRVGLTLDPARRVILIDPLSAAKNENIVALAGEIAIPASVAYEWTYGLWQQKVVLAGPEMPDPALVIDKVDIKGRYLPGRKQLTFDQGMLSSATAGGLTFTGLVDFAIALPTLMLDANGGRMPASTVRRFWPVSVAPPARDYVLDNVSGGTVEGVKLAVNMPLELIGQKEVPLPEDAVRLELSGTGFTVSAMEGVPPIRDVRLSVLVTGRSVRADMPEGVVITAQNRRLTMAGGTFFMADYFPREPKAQIQVKITGPADAGIEVLGLEAFKGPTGTAYDPSTTRGKLSALVQINIHFRKVQDPADTDYSVEASLTDFGVDNIFAGQRLEGATVTVFATPAGILLRGDGRIAGAPASFEYEKKKDVADAGIRVNATLDDASRAKLGIHLIAVTGPVLVRLVGTTDNVATKANIELDLTGARIIDLVPGLTKPAGRPLKARFASTDAGKTVKINDLLLEGSGTLVRGAVEVADSGDVIAANFPVFQLSDGDRASLVASRAGDVLKVRITGEVVDARGVMKSLVGSANGTPPKGGPKPRNQDVDVEATIGALTGNNGEVLRQFDLSVGRRGTEMRSFTLSARAGREGSVSGDIRTVSGRRSLVLTTSDAGAVLRFLDVYAKMEGGDMWVALDPPRGDASPQEGSVNLKDFVVRGEPGLDILASAARDQSGRAEPGTAAFQKAQTKFVRTPGSVTISDGAIYGPVAGATVDGTVDFAAERIALRGTYVPAYGLNNLFSKLPVIGLLLGGGPNEGLLGVTFEIVGPMSGPRLTVNPLSLVAPGFLRKMFEFRDTTIAPPPPTR</sequence>